<gene>
    <name evidence="1" type="ORF">FZC85_09415</name>
</gene>
<organism evidence="1 2">
    <name type="scientific">Rossellomorea aquimaris</name>
    <dbReference type="NCBI Taxonomy" id="189382"/>
    <lineage>
        <taxon>Bacteria</taxon>
        <taxon>Bacillati</taxon>
        <taxon>Bacillota</taxon>
        <taxon>Bacilli</taxon>
        <taxon>Bacillales</taxon>
        <taxon>Bacillaceae</taxon>
        <taxon>Rossellomorea</taxon>
    </lineage>
</organism>
<dbReference type="Proteomes" id="UP000324269">
    <property type="component" value="Unassembled WGS sequence"/>
</dbReference>
<dbReference type="RefSeq" id="WP_148970833.1">
    <property type="nucleotide sequence ID" value="NZ_JBNIKW010000007.1"/>
</dbReference>
<evidence type="ECO:0000313" key="1">
    <source>
        <dbReference type="EMBL" id="TYS87184.1"/>
    </source>
</evidence>
<dbReference type="EMBL" id="VTEZ01000002">
    <property type="protein sequence ID" value="TYS87184.1"/>
    <property type="molecule type" value="Genomic_DNA"/>
</dbReference>
<dbReference type="AlphaFoldDB" id="A0A5D4UIY2"/>
<reference evidence="1 2" key="1">
    <citation type="submission" date="2019-08" db="EMBL/GenBank/DDBJ databases">
        <title>Bacillus genomes from the desert of Cuatro Cienegas, Coahuila.</title>
        <authorList>
            <person name="Olmedo-Alvarez G."/>
        </authorList>
    </citation>
    <scope>NUCLEOTIDE SEQUENCE [LARGE SCALE GENOMIC DNA]</scope>
    <source>
        <strain evidence="1 2">CH87b_3T</strain>
    </source>
</reference>
<proteinExistence type="predicted"/>
<protein>
    <submittedName>
        <fullName evidence="1">Uncharacterized protein</fullName>
    </submittedName>
</protein>
<evidence type="ECO:0000313" key="2">
    <source>
        <dbReference type="Proteomes" id="UP000324269"/>
    </source>
</evidence>
<accession>A0A5D4UIY2</accession>
<name>A0A5D4UIY2_9BACI</name>
<comment type="caution">
    <text evidence="1">The sequence shown here is derived from an EMBL/GenBank/DDBJ whole genome shotgun (WGS) entry which is preliminary data.</text>
</comment>
<sequence>MSQEEAVPERTLLTREEMDNKTMRYTEVKIAEVGEEAARLSVADSFSRLNDHFSSGVMDVFDAEGNKYRAIYIGDTYIENFSAKNEYEKAVLEFYRSKDKEDEKPYIKFEEKD</sequence>
<dbReference type="OrthoDB" id="2940050at2"/>